<keyword evidence="3" id="KW-1185">Reference proteome</keyword>
<proteinExistence type="predicted"/>
<keyword evidence="1" id="KW-0175">Coiled coil</keyword>
<gene>
    <name evidence="2" type="primary">RvY_06673-1</name>
    <name evidence="2" type="synonym">RvY_06673.1</name>
    <name evidence="2" type="ORF">RvY_06673</name>
</gene>
<feature type="coiled-coil region" evidence="1">
    <location>
        <begin position="6"/>
        <end position="61"/>
    </location>
</feature>
<reference evidence="2 3" key="1">
    <citation type="journal article" date="2016" name="Nat. Commun.">
        <title>Extremotolerant tardigrade genome and improved radiotolerance of human cultured cells by tardigrade-unique protein.</title>
        <authorList>
            <person name="Hashimoto T."/>
            <person name="Horikawa D.D."/>
            <person name="Saito Y."/>
            <person name="Kuwahara H."/>
            <person name="Kozuka-Hata H."/>
            <person name="Shin-I T."/>
            <person name="Minakuchi Y."/>
            <person name="Ohishi K."/>
            <person name="Motoyama A."/>
            <person name="Aizu T."/>
            <person name="Enomoto A."/>
            <person name="Kondo K."/>
            <person name="Tanaka S."/>
            <person name="Hara Y."/>
            <person name="Koshikawa S."/>
            <person name="Sagara H."/>
            <person name="Miura T."/>
            <person name="Yokobori S."/>
            <person name="Miyagawa K."/>
            <person name="Suzuki Y."/>
            <person name="Kubo T."/>
            <person name="Oyama M."/>
            <person name="Kohara Y."/>
            <person name="Fujiyama A."/>
            <person name="Arakawa K."/>
            <person name="Katayama T."/>
            <person name="Toyoda A."/>
            <person name="Kunieda T."/>
        </authorList>
    </citation>
    <scope>NUCLEOTIDE SEQUENCE [LARGE SCALE GENOMIC DNA]</scope>
    <source>
        <strain evidence="2 3">YOKOZUNA-1</strain>
    </source>
</reference>
<dbReference type="EMBL" id="BDGG01000003">
    <property type="protein sequence ID" value="GAU94979.1"/>
    <property type="molecule type" value="Genomic_DNA"/>
</dbReference>
<dbReference type="AlphaFoldDB" id="A0A1D1UZD4"/>
<evidence type="ECO:0000313" key="3">
    <source>
        <dbReference type="Proteomes" id="UP000186922"/>
    </source>
</evidence>
<accession>A0A1D1UZD4</accession>
<dbReference type="Proteomes" id="UP000186922">
    <property type="component" value="Unassembled WGS sequence"/>
</dbReference>
<sequence length="105" mass="12350">MQQFMQEAIEEAKEDMREQFQILRSENNNAIDKKAVKAIVKKSMDKMKHKLEVDREELKTQHETMYGCINAVESTQKIHEVNEERFKYDPTVSSTVQASQLKVFI</sequence>
<evidence type="ECO:0000313" key="2">
    <source>
        <dbReference type="EMBL" id="GAU94979.1"/>
    </source>
</evidence>
<protein>
    <submittedName>
        <fullName evidence="2">Uncharacterized protein</fullName>
    </submittedName>
</protein>
<comment type="caution">
    <text evidence="2">The sequence shown here is derived from an EMBL/GenBank/DDBJ whole genome shotgun (WGS) entry which is preliminary data.</text>
</comment>
<evidence type="ECO:0000256" key="1">
    <source>
        <dbReference type="SAM" id="Coils"/>
    </source>
</evidence>
<organism evidence="2 3">
    <name type="scientific">Ramazzottius varieornatus</name>
    <name type="common">Water bear</name>
    <name type="synonym">Tardigrade</name>
    <dbReference type="NCBI Taxonomy" id="947166"/>
    <lineage>
        <taxon>Eukaryota</taxon>
        <taxon>Metazoa</taxon>
        <taxon>Ecdysozoa</taxon>
        <taxon>Tardigrada</taxon>
        <taxon>Eutardigrada</taxon>
        <taxon>Parachela</taxon>
        <taxon>Hypsibioidea</taxon>
        <taxon>Ramazzottiidae</taxon>
        <taxon>Ramazzottius</taxon>
    </lineage>
</organism>
<name>A0A1D1UZD4_RAMVA</name>